<comment type="caution">
    <text evidence="4">The sequence shown here is derived from an EMBL/GenBank/DDBJ whole genome shotgun (WGS) entry which is preliminary data.</text>
</comment>
<feature type="domain" description="Ku" evidence="3">
    <location>
        <begin position="140"/>
        <end position="260"/>
    </location>
</feature>
<keyword evidence="5" id="KW-1185">Reference proteome</keyword>
<dbReference type="EMBL" id="BAAATR010000065">
    <property type="protein sequence ID" value="GAA2278880.1"/>
    <property type="molecule type" value="Genomic_DNA"/>
</dbReference>
<dbReference type="InterPro" id="IPR016194">
    <property type="entry name" value="SPOC-like_C_dom_sf"/>
</dbReference>
<dbReference type="SUPFAM" id="SSF100939">
    <property type="entry name" value="SPOC domain-like"/>
    <property type="match status" value="1"/>
</dbReference>
<protein>
    <recommendedName>
        <fullName evidence="3">Ku domain-containing protein</fullName>
    </recommendedName>
</protein>
<dbReference type="PANTHER" id="PTHR41251:SF1">
    <property type="entry name" value="NON-HOMOLOGOUS END JOINING PROTEIN KU"/>
    <property type="match status" value="1"/>
</dbReference>
<evidence type="ECO:0000256" key="2">
    <source>
        <dbReference type="ARBA" id="ARBA00023172"/>
    </source>
</evidence>
<evidence type="ECO:0000313" key="5">
    <source>
        <dbReference type="Proteomes" id="UP001500305"/>
    </source>
</evidence>
<dbReference type="PANTHER" id="PTHR41251">
    <property type="entry name" value="NON-HOMOLOGOUS END JOINING PROTEIN KU"/>
    <property type="match status" value="1"/>
</dbReference>
<dbReference type="Gene3D" id="2.40.290.10">
    <property type="match status" value="1"/>
</dbReference>
<evidence type="ECO:0000313" key="4">
    <source>
        <dbReference type="EMBL" id="GAA2278880.1"/>
    </source>
</evidence>
<evidence type="ECO:0000256" key="1">
    <source>
        <dbReference type="ARBA" id="ARBA00023125"/>
    </source>
</evidence>
<name>A0ABN3F0N7_9ACTN</name>
<dbReference type="InterPro" id="IPR009187">
    <property type="entry name" value="Prok_Ku"/>
</dbReference>
<proteinExistence type="predicted"/>
<evidence type="ECO:0000259" key="3">
    <source>
        <dbReference type="SMART" id="SM00559"/>
    </source>
</evidence>
<dbReference type="InterPro" id="IPR006164">
    <property type="entry name" value="DNA_bd_Ku70/Ku80"/>
</dbReference>
<dbReference type="SMART" id="SM00559">
    <property type="entry name" value="Ku78"/>
    <property type="match status" value="1"/>
</dbReference>
<gene>
    <name evidence="4" type="ORF">GCM10010430_76100</name>
</gene>
<sequence length="265" mass="27603">MSLAAGTVPAALGAQRGAVGELFVVPAGDIQEEAVERAAAQPPVLVAGLRAGVGVVGVGPASLPMPARIPAVTDIGRSMERRRQAMPNAIAKLSISFSLVSVPVAVFAATGPGRHEVPLHLIHGGDCGARIRQPRVCEVHGEVPAGDIAHGYEAPDGRIVVLTRDDLTDLPPATTKEIRVLGFLDAARVDPIAYDRAYYLAPSMPAGKRPYALLCQAMREANQVGVARVALHTKESLAVLRARDAVSGGRRAGGVRRLTGRPLGP</sequence>
<dbReference type="Proteomes" id="UP001500305">
    <property type="component" value="Unassembled WGS sequence"/>
</dbReference>
<dbReference type="Pfam" id="PF02735">
    <property type="entry name" value="Ku"/>
    <property type="match status" value="1"/>
</dbReference>
<keyword evidence="2" id="KW-0233">DNA recombination</keyword>
<keyword evidence="1" id="KW-0238">DNA-binding</keyword>
<accession>A0ABN3F0N7</accession>
<reference evidence="4 5" key="1">
    <citation type="journal article" date="2019" name="Int. J. Syst. Evol. Microbiol.">
        <title>The Global Catalogue of Microorganisms (GCM) 10K type strain sequencing project: providing services to taxonomists for standard genome sequencing and annotation.</title>
        <authorList>
            <consortium name="The Broad Institute Genomics Platform"/>
            <consortium name="The Broad Institute Genome Sequencing Center for Infectious Disease"/>
            <person name="Wu L."/>
            <person name="Ma J."/>
        </authorList>
    </citation>
    <scope>NUCLEOTIDE SEQUENCE [LARGE SCALE GENOMIC DNA]</scope>
    <source>
        <strain evidence="4 5">JCM 7356</strain>
    </source>
</reference>
<organism evidence="4 5">
    <name type="scientific">Kitasatospora cystarginea</name>
    <dbReference type="NCBI Taxonomy" id="58350"/>
    <lineage>
        <taxon>Bacteria</taxon>
        <taxon>Bacillati</taxon>
        <taxon>Actinomycetota</taxon>
        <taxon>Actinomycetes</taxon>
        <taxon>Kitasatosporales</taxon>
        <taxon>Streptomycetaceae</taxon>
        <taxon>Kitasatospora</taxon>
    </lineage>
</organism>